<comment type="subcellular location">
    <subcellularLocation>
        <location evidence="1">Mitochondrion</location>
    </subcellularLocation>
</comment>
<reference evidence="12" key="1">
    <citation type="submission" date="2020-01" db="EMBL/GenBank/DDBJ databases">
        <title>Draft genome sequence of the Termite Coptotermes fromosanus.</title>
        <authorList>
            <person name="Itakura S."/>
            <person name="Yosikawa Y."/>
            <person name="Umezawa K."/>
        </authorList>
    </citation>
    <scope>NUCLEOTIDE SEQUENCE [LARGE SCALE GENOMIC DNA]</scope>
</reference>
<protein>
    <recommendedName>
        <fullName evidence="7">Small ribosomal subunit protein mS26</fullName>
    </recommendedName>
    <alternativeName>
        <fullName evidence="8">28S ribosomal protein S26, mitochondrial</fullName>
    </alternativeName>
</protein>
<evidence type="ECO:0000256" key="6">
    <source>
        <dbReference type="ARBA" id="ARBA00023274"/>
    </source>
</evidence>
<comment type="caution">
    <text evidence="11">The sequence shown here is derived from an EMBL/GenBank/DDBJ whole genome shotgun (WGS) entry which is preliminary data.</text>
</comment>
<keyword evidence="3" id="KW-0809">Transit peptide</keyword>
<evidence type="ECO:0000256" key="7">
    <source>
        <dbReference type="ARBA" id="ARBA00035138"/>
    </source>
</evidence>
<name>A0A6L2Q772_COPFO</name>
<dbReference type="FunCoup" id="A0A6L2Q772">
    <property type="interactions" value="336"/>
</dbReference>
<evidence type="ECO:0000256" key="10">
    <source>
        <dbReference type="SAM" id="MobiDB-lite"/>
    </source>
</evidence>
<keyword evidence="6" id="KW-0687">Ribonucleoprotein</keyword>
<sequence length="230" mass="27203">MLRSINAIGCNFKYLGLQVASDLKINPICVHCVRWKRKPRWLPVAKSKIYRIPERPKIPENERIELKRLHDRYNTHMRAVRKYFAQEFRDSSATSLAALQETKDEEEKHLLCMKENEEWNKQVALLREQRLIKLKEARHESILAKKVAFEERQKERLEKAEQLVREEKERAKFYITADNIDRAIEEAMASPVDHNYAIDLEGHMYRGRKTKPSDVPPDELEKIKVQGQVS</sequence>
<keyword evidence="12" id="KW-1185">Reference proteome</keyword>
<proteinExistence type="inferred from homology"/>
<dbReference type="EMBL" id="BLKM01000898">
    <property type="protein sequence ID" value="GFG39362.1"/>
    <property type="molecule type" value="Genomic_DNA"/>
</dbReference>
<feature type="region of interest" description="Disordered" evidence="10">
    <location>
        <begin position="207"/>
        <end position="230"/>
    </location>
</feature>
<dbReference type="InParanoid" id="A0A6L2Q772"/>
<dbReference type="AlphaFoldDB" id="A0A6L2Q772"/>
<dbReference type="PANTHER" id="PTHR21035">
    <property type="entry name" value="28S RIBOSOMAL PROTEIN S26, MITOCHONDRIAL"/>
    <property type="match status" value="1"/>
</dbReference>
<organism evidence="11 12">
    <name type="scientific">Coptotermes formosanus</name>
    <name type="common">Formosan subterranean termite</name>
    <dbReference type="NCBI Taxonomy" id="36987"/>
    <lineage>
        <taxon>Eukaryota</taxon>
        <taxon>Metazoa</taxon>
        <taxon>Ecdysozoa</taxon>
        <taxon>Arthropoda</taxon>
        <taxon>Hexapoda</taxon>
        <taxon>Insecta</taxon>
        <taxon>Pterygota</taxon>
        <taxon>Neoptera</taxon>
        <taxon>Polyneoptera</taxon>
        <taxon>Dictyoptera</taxon>
        <taxon>Blattodea</taxon>
        <taxon>Blattoidea</taxon>
        <taxon>Termitoidae</taxon>
        <taxon>Rhinotermitidae</taxon>
        <taxon>Coptotermes</taxon>
    </lineage>
</organism>
<evidence type="ECO:0000256" key="3">
    <source>
        <dbReference type="ARBA" id="ARBA00022946"/>
    </source>
</evidence>
<dbReference type="OrthoDB" id="5988811at2759"/>
<evidence type="ECO:0000256" key="1">
    <source>
        <dbReference type="ARBA" id="ARBA00004173"/>
    </source>
</evidence>
<evidence type="ECO:0000256" key="8">
    <source>
        <dbReference type="ARBA" id="ARBA00035344"/>
    </source>
</evidence>
<comment type="similarity">
    <text evidence="2">Belongs to the mitochondrion-specific ribosomal protein mS26 family.</text>
</comment>
<keyword evidence="9" id="KW-0175">Coiled coil</keyword>
<dbReference type="GO" id="GO:0005763">
    <property type="term" value="C:mitochondrial small ribosomal subunit"/>
    <property type="evidence" value="ECO:0007669"/>
    <property type="project" value="InterPro"/>
</dbReference>
<gene>
    <name evidence="11" type="ORF">Cfor_08315</name>
</gene>
<accession>A0A6L2Q772</accession>
<dbReference type="InterPro" id="IPR026140">
    <property type="entry name" value="Ribosomal_mS26"/>
</dbReference>
<dbReference type="PANTHER" id="PTHR21035:SF2">
    <property type="entry name" value="SMALL RIBOSOMAL SUBUNIT PROTEIN MS26"/>
    <property type="match status" value="1"/>
</dbReference>
<keyword evidence="5" id="KW-0496">Mitochondrion</keyword>
<dbReference type="Proteomes" id="UP000502823">
    <property type="component" value="Unassembled WGS sequence"/>
</dbReference>
<evidence type="ECO:0000313" key="12">
    <source>
        <dbReference type="Proteomes" id="UP000502823"/>
    </source>
</evidence>
<feature type="coiled-coil region" evidence="9">
    <location>
        <begin position="147"/>
        <end position="177"/>
    </location>
</feature>
<evidence type="ECO:0000256" key="2">
    <source>
        <dbReference type="ARBA" id="ARBA00009672"/>
    </source>
</evidence>
<dbReference type="Pfam" id="PF14943">
    <property type="entry name" value="MRP-S26"/>
    <property type="match status" value="1"/>
</dbReference>
<evidence type="ECO:0000256" key="9">
    <source>
        <dbReference type="SAM" id="Coils"/>
    </source>
</evidence>
<evidence type="ECO:0000256" key="5">
    <source>
        <dbReference type="ARBA" id="ARBA00023128"/>
    </source>
</evidence>
<keyword evidence="4" id="KW-0689">Ribosomal protein</keyword>
<evidence type="ECO:0000256" key="4">
    <source>
        <dbReference type="ARBA" id="ARBA00022980"/>
    </source>
</evidence>
<evidence type="ECO:0000313" key="11">
    <source>
        <dbReference type="EMBL" id="GFG39362.1"/>
    </source>
</evidence>